<dbReference type="RefSeq" id="WP_002766152.1">
    <property type="nucleotide sequence ID" value="NZ_HE972951.1"/>
</dbReference>
<evidence type="ECO:0000256" key="1">
    <source>
        <dbReference type="PROSITE-ProRule" id="PRU00703"/>
    </source>
</evidence>
<dbReference type="AlphaFoldDB" id="I4FZE7"/>
<dbReference type="SUPFAM" id="SSF54631">
    <property type="entry name" value="CBS-domain pair"/>
    <property type="match status" value="1"/>
</dbReference>
<dbReference type="Proteomes" id="UP000003480">
    <property type="component" value="Unassembled WGS sequence"/>
</dbReference>
<dbReference type="EMBL" id="CAIJ01000061">
    <property type="protein sequence ID" value="CCI01058.1"/>
    <property type="molecule type" value="Genomic_DNA"/>
</dbReference>
<keyword evidence="1" id="KW-0129">CBS domain</keyword>
<accession>I4FZE7</accession>
<reference evidence="3 4" key="1">
    <citation type="submission" date="2012-04" db="EMBL/GenBank/DDBJ databases">
        <authorList>
            <person name="Genoscope - CEA"/>
        </authorList>
    </citation>
    <scope>NUCLEOTIDE SEQUENCE [LARGE SCALE GENOMIC DNA]</scope>
    <source>
        <strain evidence="3 4">9443</strain>
    </source>
</reference>
<comment type="caution">
    <text evidence="3">The sequence shown here is derived from an EMBL/GenBank/DDBJ whole genome shotgun (WGS) entry which is preliminary data.</text>
</comment>
<proteinExistence type="predicted"/>
<sequence>MNNSDHFLQAFSSIERFLRLKVNSDNYPSFYQLVDKVSMSNSVVKAFKNDLKEYADLRNAIVHERSDGHIIAEPNDRAVKNIKHIESVIISPPKVIPKFQKSVALVQKDASIGDAVKLMLEHSFSQIPVLDNGIFSALLTANTITRWLGACVSEEIFSLKETPIQKVLEFTEDRENHKFISRNTTMFEVLESFQAFESRGKQLDALLITDGGKQTEKIIGIITVSDLPTIIQVVE</sequence>
<evidence type="ECO:0000313" key="4">
    <source>
        <dbReference type="Proteomes" id="UP000003480"/>
    </source>
</evidence>
<name>I4FZE7_MICAE</name>
<evidence type="ECO:0000259" key="2">
    <source>
        <dbReference type="PROSITE" id="PS51371"/>
    </source>
</evidence>
<dbReference type="HOGENOM" id="CLU_099771_0_0_3"/>
<dbReference type="PROSITE" id="PS51371">
    <property type="entry name" value="CBS"/>
    <property type="match status" value="1"/>
</dbReference>
<protein>
    <submittedName>
        <fullName evidence="3">Putative transcriptional regulator, XRE family</fullName>
    </submittedName>
</protein>
<dbReference type="Gene3D" id="3.10.580.10">
    <property type="entry name" value="CBS-domain"/>
    <property type="match status" value="1"/>
</dbReference>
<gene>
    <name evidence="3" type="ORF">MICAC_1530003</name>
</gene>
<evidence type="ECO:0000313" key="3">
    <source>
        <dbReference type="EMBL" id="CCI01058.1"/>
    </source>
</evidence>
<feature type="domain" description="CBS" evidence="2">
    <location>
        <begin position="99"/>
        <end position="159"/>
    </location>
</feature>
<organism evidence="3 4">
    <name type="scientific">Microcystis aeruginosa PCC 9443</name>
    <dbReference type="NCBI Taxonomy" id="1160281"/>
    <lineage>
        <taxon>Bacteria</taxon>
        <taxon>Bacillati</taxon>
        <taxon>Cyanobacteriota</taxon>
        <taxon>Cyanophyceae</taxon>
        <taxon>Oscillatoriophycideae</taxon>
        <taxon>Chroococcales</taxon>
        <taxon>Microcystaceae</taxon>
        <taxon>Microcystis</taxon>
    </lineage>
</organism>
<dbReference type="Pfam" id="PF00571">
    <property type="entry name" value="CBS"/>
    <property type="match status" value="1"/>
</dbReference>
<dbReference type="InterPro" id="IPR000644">
    <property type="entry name" value="CBS_dom"/>
</dbReference>
<dbReference type="SMART" id="SM00116">
    <property type="entry name" value="CBS"/>
    <property type="match status" value="2"/>
</dbReference>
<dbReference type="InterPro" id="IPR046342">
    <property type="entry name" value="CBS_dom_sf"/>
</dbReference>